<gene>
    <name evidence="3" type="ORF">KCU76_g10484</name>
</gene>
<evidence type="ECO:0000256" key="1">
    <source>
        <dbReference type="SAM" id="MobiDB-lite"/>
    </source>
</evidence>
<dbReference type="AlphaFoldDB" id="A0A9P8EDY6"/>
<dbReference type="OrthoDB" id="10258156at2759"/>
<evidence type="ECO:0000259" key="2">
    <source>
        <dbReference type="Pfam" id="PF13679"/>
    </source>
</evidence>
<proteinExistence type="predicted"/>
<dbReference type="InterPro" id="IPR025714">
    <property type="entry name" value="Methyltranfer_dom"/>
</dbReference>
<feature type="non-terminal residue" evidence="3">
    <location>
        <position position="636"/>
    </location>
</feature>
<reference evidence="3" key="1">
    <citation type="journal article" date="2021" name="J Fungi (Basel)">
        <title>Virulence traits and population genomics of the black yeast Aureobasidium melanogenum.</title>
        <authorList>
            <person name="Cernosa A."/>
            <person name="Sun X."/>
            <person name="Gostincar C."/>
            <person name="Fang C."/>
            <person name="Gunde-Cimerman N."/>
            <person name="Song Z."/>
        </authorList>
    </citation>
    <scope>NUCLEOTIDE SEQUENCE</scope>
    <source>
        <strain evidence="3">EXF-9911</strain>
    </source>
</reference>
<protein>
    <recommendedName>
        <fullName evidence="2">Methyltransferase domain-containing protein</fullName>
    </recommendedName>
</protein>
<reference evidence="3" key="2">
    <citation type="submission" date="2021-08" db="EMBL/GenBank/DDBJ databases">
        <authorList>
            <person name="Gostincar C."/>
            <person name="Sun X."/>
            <person name="Song Z."/>
            <person name="Gunde-Cimerman N."/>
        </authorList>
    </citation>
    <scope>NUCLEOTIDE SEQUENCE</scope>
    <source>
        <strain evidence="3">EXF-9911</strain>
    </source>
</reference>
<feature type="compositionally biased region" description="Basic and acidic residues" evidence="1">
    <location>
        <begin position="418"/>
        <end position="428"/>
    </location>
</feature>
<sequence length="636" mass="71558">MGPESALPCSPEFESPEQYVDSLLDFIASSELLHALCGGVHVLDFFTRKPDLYTLVIEPEWRDFFRVHDIMDILDLLMREDLNIFNSETNSWREGPVPPESLLQYIKQIRRLSLRREHTPINRKDRKGANGPKTSHTLARQVAVGMNVKKIHEVDNFCRYLDKLTTEIAESTNQEITHLVDFGAGQNYLGRALASEPYNKHIIALESRAHNIEGARNWDVLAKLAPKQQTMVNKKEWRLQQQALAEQGISEKETQEQDLKGERGFHAEVPAEEEKPAQATLKISNSGVGSIQYVEHYIKDGDLSRVVPQIVDQDAVREKVTSDLETATTEAPPSKQIPDNFVEGNLQLDNSIKAQDPRLLIISLHSCGNLVHHGIRSLLLNPAVSAVALVGCCYNLVTERLGPPTYKLPSLRSNHPRLTETSEAHDPHGFPMSSRLCNQDTSSGKGVRLNITARMMAVQAPQNWGKKDSEDFFKRHFYRALLQRIFMDKGIVPAPEPADVENNNGSPLGWSAGGGTAPIILGSLRKSCYESFVAYVRGALEKLINDPTRGELFKEKMSTMTDEEICQYESDFKERGKELSVMWSLMAFSAGVIEAAIVVDRWLFLKEQDEVADAWVEPVFEFRHSPRNLVVVGIKK</sequence>
<dbReference type="PANTHER" id="PTHR12496:SF0">
    <property type="entry name" value="METHYLTRANSFERASE DOMAIN-CONTAINING PROTEIN"/>
    <property type="match status" value="1"/>
</dbReference>
<dbReference type="Proteomes" id="UP000779574">
    <property type="component" value="Unassembled WGS sequence"/>
</dbReference>
<dbReference type="PANTHER" id="PTHR12496">
    <property type="entry name" value="CGI-41 METHYLTRANSFERASE"/>
    <property type="match status" value="1"/>
</dbReference>
<dbReference type="EMBL" id="JAHFXF010000468">
    <property type="protein sequence ID" value="KAG9687212.1"/>
    <property type="molecule type" value="Genomic_DNA"/>
</dbReference>
<feature type="domain" description="Methyltransferase" evidence="2">
    <location>
        <begin position="149"/>
        <end position="399"/>
    </location>
</feature>
<organism evidence="3 4">
    <name type="scientific">Aureobasidium melanogenum</name>
    <name type="common">Aureobasidium pullulans var. melanogenum</name>
    <dbReference type="NCBI Taxonomy" id="46634"/>
    <lineage>
        <taxon>Eukaryota</taxon>
        <taxon>Fungi</taxon>
        <taxon>Dikarya</taxon>
        <taxon>Ascomycota</taxon>
        <taxon>Pezizomycotina</taxon>
        <taxon>Dothideomycetes</taxon>
        <taxon>Dothideomycetidae</taxon>
        <taxon>Dothideales</taxon>
        <taxon>Saccotheciaceae</taxon>
        <taxon>Aureobasidium</taxon>
    </lineage>
</organism>
<evidence type="ECO:0000313" key="3">
    <source>
        <dbReference type="EMBL" id="KAG9687212.1"/>
    </source>
</evidence>
<accession>A0A9P8EDY6</accession>
<dbReference type="InterPro" id="IPR052220">
    <property type="entry name" value="METTL25"/>
</dbReference>
<comment type="caution">
    <text evidence="3">The sequence shown here is derived from an EMBL/GenBank/DDBJ whole genome shotgun (WGS) entry which is preliminary data.</text>
</comment>
<evidence type="ECO:0000313" key="4">
    <source>
        <dbReference type="Proteomes" id="UP000779574"/>
    </source>
</evidence>
<name>A0A9P8EDY6_AURME</name>
<feature type="region of interest" description="Disordered" evidence="1">
    <location>
        <begin position="418"/>
        <end position="443"/>
    </location>
</feature>
<dbReference type="Pfam" id="PF13679">
    <property type="entry name" value="Methyltransf_32"/>
    <property type="match status" value="1"/>
</dbReference>